<accession>A0ABW4GEQ9</accession>
<feature type="signal peptide" evidence="3">
    <location>
        <begin position="1"/>
        <end position="26"/>
    </location>
</feature>
<dbReference type="RefSeq" id="WP_219532599.1">
    <property type="nucleotide sequence ID" value="NZ_JAHKRM010000014.1"/>
</dbReference>
<reference evidence="6" key="1">
    <citation type="journal article" date="2019" name="Int. J. Syst. Evol. Microbiol.">
        <title>The Global Catalogue of Microorganisms (GCM) 10K type strain sequencing project: providing services to taxonomists for standard genome sequencing and annotation.</title>
        <authorList>
            <consortium name="The Broad Institute Genomics Platform"/>
            <consortium name="The Broad Institute Genome Sequencing Center for Infectious Disease"/>
            <person name="Wu L."/>
            <person name="Ma J."/>
        </authorList>
    </citation>
    <scope>NUCLEOTIDE SEQUENCE [LARGE SCALE GENOMIC DNA]</scope>
    <source>
        <strain evidence="6">CGMCC 1.15399</strain>
    </source>
</reference>
<name>A0ABW4GEQ9_9ACTN</name>
<evidence type="ECO:0000259" key="4">
    <source>
        <dbReference type="Pfam" id="PF03067"/>
    </source>
</evidence>
<dbReference type="EMBL" id="JBHUCM010000020">
    <property type="protein sequence ID" value="MFD1540918.1"/>
    <property type="molecule type" value="Genomic_DNA"/>
</dbReference>
<sequence length="268" mass="27983">MRRRIASVAVAVLGVGLLLPAGPAGAHGALENPLSRAAACGADSPRTAKSPACKAALAVSGTALPRGWDNLRVADVAGRDRQVIPDGKLCSGGIKGYSGLDLARKDWPATKLTAGAGFTFKYRGTIPHKGTFRLYVTTDAYNPSRPLKWSDLEKKPFLKVTDPAMAEGSYVMKGRLPAGKTGRHLIYTIWQNSDTPDTYYSCSDVVFRGGKTAAARSKPEPAALSEAAAAGPAPAGNGRLPWAVGGAALVAAAGVLTLLARSKSRRFR</sequence>
<keyword evidence="2" id="KW-0472">Membrane</keyword>
<evidence type="ECO:0000313" key="5">
    <source>
        <dbReference type="EMBL" id="MFD1540918.1"/>
    </source>
</evidence>
<feature type="chain" id="PRO_5047187284" evidence="3">
    <location>
        <begin position="27"/>
        <end position="268"/>
    </location>
</feature>
<dbReference type="PANTHER" id="PTHR34823:SF1">
    <property type="entry name" value="CHITIN-BINDING TYPE-4 DOMAIN-CONTAINING PROTEIN"/>
    <property type="match status" value="1"/>
</dbReference>
<keyword evidence="5" id="KW-0503">Monooxygenase</keyword>
<keyword evidence="5" id="KW-0560">Oxidoreductase</keyword>
<dbReference type="GO" id="GO:0004497">
    <property type="term" value="F:monooxygenase activity"/>
    <property type="evidence" value="ECO:0007669"/>
    <property type="project" value="UniProtKB-KW"/>
</dbReference>
<dbReference type="Proteomes" id="UP001597097">
    <property type="component" value="Unassembled WGS sequence"/>
</dbReference>
<comment type="caution">
    <text evidence="5">The sequence shown here is derived from an EMBL/GenBank/DDBJ whole genome shotgun (WGS) entry which is preliminary data.</text>
</comment>
<feature type="domain" description="Chitin-binding type-4" evidence="4">
    <location>
        <begin position="27"/>
        <end position="205"/>
    </location>
</feature>
<organism evidence="5 6">
    <name type="scientific">Nonomuraea guangzhouensis</name>
    <dbReference type="NCBI Taxonomy" id="1291555"/>
    <lineage>
        <taxon>Bacteria</taxon>
        <taxon>Bacillati</taxon>
        <taxon>Actinomycetota</taxon>
        <taxon>Actinomycetes</taxon>
        <taxon>Streptosporangiales</taxon>
        <taxon>Streptosporangiaceae</taxon>
        <taxon>Nonomuraea</taxon>
    </lineage>
</organism>
<keyword evidence="2" id="KW-0812">Transmembrane</keyword>
<feature type="transmembrane region" description="Helical" evidence="2">
    <location>
        <begin position="240"/>
        <end position="260"/>
    </location>
</feature>
<proteinExistence type="predicted"/>
<gene>
    <name evidence="5" type="ORF">ACFSJ0_27940</name>
</gene>
<keyword evidence="6" id="KW-1185">Reference proteome</keyword>
<evidence type="ECO:0000256" key="2">
    <source>
        <dbReference type="SAM" id="Phobius"/>
    </source>
</evidence>
<evidence type="ECO:0000313" key="6">
    <source>
        <dbReference type="Proteomes" id="UP001597097"/>
    </source>
</evidence>
<protein>
    <submittedName>
        <fullName evidence="5">Lytic polysaccharide monooxygenase</fullName>
    </submittedName>
</protein>
<dbReference type="InterPro" id="IPR004302">
    <property type="entry name" value="Cellulose/chitin-bd_N"/>
</dbReference>
<evidence type="ECO:0000256" key="1">
    <source>
        <dbReference type="ARBA" id="ARBA00022729"/>
    </source>
</evidence>
<dbReference type="PANTHER" id="PTHR34823">
    <property type="entry name" value="GLCNAC-BINDING PROTEIN A"/>
    <property type="match status" value="1"/>
</dbReference>
<evidence type="ECO:0000256" key="3">
    <source>
        <dbReference type="SAM" id="SignalP"/>
    </source>
</evidence>
<dbReference type="Pfam" id="PF03067">
    <property type="entry name" value="LPMO_10"/>
    <property type="match status" value="1"/>
</dbReference>
<keyword evidence="2" id="KW-1133">Transmembrane helix</keyword>
<keyword evidence="1 3" id="KW-0732">Signal</keyword>
<dbReference type="CDD" id="cd21177">
    <property type="entry name" value="LPMO_AA10"/>
    <property type="match status" value="1"/>
</dbReference>
<dbReference type="InterPro" id="IPR051024">
    <property type="entry name" value="GlcNAc_Chitin_IntDeg"/>
</dbReference>